<accession>A0A1L9S1T0</accession>
<dbReference type="OrthoDB" id="6105938at2759"/>
<keyword evidence="2 4" id="KW-0863">Zinc-finger</keyword>
<dbReference type="InterPro" id="IPR017907">
    <property type="entry name" value="Znf_RING_CS"/>
</dbReference>
<feature type="compositionally biased region" description="Polar residues" evidence="5">
    <location>
        <begin position="409"/>
        <end position="421"/>
    </location>
</feature>
<reference evidence="8" key="1">
    <citation type="journal article" date="2017" name="Genome Biol.">
        <title>Comparative genomics reveals high biological diversity and specific adaptations in the industrially and medically important fungal genus Aspergillus.</title>
        <authorList>
            <person name="de Vries R.P."/>
            <person name="Riley R."/>
            <person name="Wiebenga A."/>
            <person name="Aguilar-Osorio G."/>
            <person name="Amillis S."/>
            <person name="Uchima C.A."/>
            <person name="Anderluh G."/>
            <person name="Asadollahi M."/>
            <person name="Askin M."/>
            <person name="Barry K."/>
            <person name="Battaglia E."/>
            <person name="Bayram O."/>
            <person name="Benocci T."/>
            <person name="Braus-Stromeyer S.A."/>
            <person name="Caldana C."/>
            <person name="Canovas D."/>
            <person name="Cerqueira G.C."/>
            <person name="Chen F."/>
            <person name="Chen W."/>
            <person name="Choi C."/>
            <person name="Clum A."/>
            <person name="Dos Santos R.A."/>
            <person name="Damasio A.R."/>
            <person name="Diallinas G."/>
            <person name="Emri T."/>
            <person name="Fekete E."/>
            <person name="Flipphi M."/>
            <person name="Freyberg S."/>
            <person name="Gallo A."/>
            <person name="Gournas C."/>
            <person name="Habgood R."/>
            <person name="Hainaut M."/>
            <person name="Harispe M.L."/>
            <person name="Henrissat B."/>
            <person name="Hilden K.S."/>
            <person name="Hope R."/>
            <person name="Hossain A."/>
            <person name="Karabika E."/>
            <person name="Karaffa L."/>
            <person name="Karanyi Z."/>
            <person name="Krasevec N."/>
            <person name="Kuo A."/>
            <person name="Kusch H."/>
            <person name="LaButti K."/>
            <person name="Lagendijk E.L."/>
            <person name="Lapidus A."/>
            <person name="Levasseur A."/>
            <person name="Lindquist E."/>
            <person name="Lipzen A."/>
            <person name="Logrieco A.F."/>
            <person name="MacCabe A."/>
            <person name="Maekelae M.R."/>
            <person name="Malavazi I."/>
            <person name="Melin P."/>
            <person name="Meyer V."/>
            <person name="Mielnichuk N."/>
            <person name="Miskei M."/>
            <person name="Molnar A.P."/>
            <person name="Mule G."/>
            <person name="Ngan C.Y."/>
            <person name="Orejas M."/>
            <person name="Orosz E."/>
            <person name="Ouedraogo J.P."/>
            <person name="Overkamp K.M."/>
            <person name="Park H.-S."/>
            <person name="Perrone G."/>
            <person name="Piumi F."/>
            <person name="Punt P.J."/>
            <person name="Ram A.F."/>
            <person name="Ramon A."/>
            <person name="Rauscher S."/>
            <person name="Record E."/>
            <person name="Riano-Pachon D.M."/>
            <person name="Robert V."/>
            <person name="Roehrig J."/>
            <person name="Ruller R."/>
            <person name="Salamov A."/>
            <person name="Salih N.S."/>
            <person name="Samson R.A."/>
            <person name="Sandor E."/>
            <person name="Sanguinetti M."/>
            <person name="Schuetze T."/>
            <person name="Sepcic K."/>
            <person name="Shelest E."/>
            <person name="Sherlock G."/>
            <person name="Sophianopoulou V."/>
            <person name="Squina F.M."/>
            <person name="Sun H."/>
            <person name="Susca A."/>
            <person name="Todd R.B."/>
            <person name="Tsang A."/>
            <person name="Unkles S.E."/>
            <person name="van de Wiele N."/>
            <person name="van Rossen-Uffink D."/>
            <person name="Oliveira J.V."/>
            <person name="Vesth T.C."/>
            <person name="Visser J."/>
            <person name="Yu J.-H."/>
            <person name="Zhou M."/>
            <person name="Andersen M.R."/>
            <person name="Archer D.B."/>
            <person name="Baker S.E."/>
            <person name="Benoit I."/>
            <person name="Brakhage A.A."/>
            <person name="Braus G.H."/>
            <person name="Fischer R."/>
            <person name="Frisvad J.C."/>
            <person name="Goldman G.H."/>
            <person name="Houbraken J."/>
            <person name="Oakley B."/>
            <person name="Pocsi I."/>
            <person name="Scazzocchio C."/>
            <person name="Seiboth B."/>
            <person name="vanKuyk P.A."/>
            <person name="Wortman J."/>
            <person name="Dyer P.S."/>
            <person name="Grigoriev I.V."/>
        </authorList>
    </citation>
    <scope>NUCLEOTIDE SEQUENCE [LARGE SCALE GENOMIC DNA]</scope>
    <source>
        <strain evidence="8">DTO 134E9</strain>
    </source>
</reference>
<feature type="compositionally biased region" description="Low complexity" evidence="5">
    <location>
        <begin position="1"/>
        <end position="17"/>
    </location>
</feature>
<sequence>MPKSAAARAAATSNTSAKIMTSETGPGGDASGLSNTLQGHVDDIRTLLQCGICIRPLYEPFTLACGHTFCYSCLTSWFTGGRTNKTCPDCRAPVKSQPTPAYLVRAVVQMFTSRAELLEKGETTAEHTQHQQEEAERLENDKKNTHPKEGGLFRGTFNKKPPVAQPIVDLEDDVVRCPHCSWELEDDSGCAQCGYRQPPDSLAGTESGLSESDENSEMTDYFDDELDDGFAEIDEYAWQGLQGGIPPDHLPFGIPPQLYGLNRRNFHPPFALPLANNPYEWQYGGRSSPVIGDSEIGDSEDEEEEEDYDDGEMDSFIDDDEHVDENDYNSESDRSTVVGDNEYHERDYYHEPQHYRFDASQVDSDVPMSQQGDGSDDSEDVVEEDEDHDDDDDDDDDEEPIRPAVNGPRYNTQRFGPQGNPSGFRPTLHSRMINRSRTENPLQTPRSVGSSANNAISLDDDDDEDEDSDEGPVGPSRRGRDRRNCGRLAY</sequence>
<gene>
    <name evidence="7" type="ORF">ASPWEDRAFT_167139</name>
</gene>
<dbReference type="STRING" id="1073089.A0A1L9S1T0"/>
<dbReference type="InterPro" id="IPR001841">
    <property type="entry name" value="Znf_RING"/>
</dbReference>
<feature type="region of interest" description="Disordered" evidence="5">
    <location>
        <begin position="1"/>
        <end position="34"/>
    </location>
</feature>
<keyword evidence="3" id="KW-0862">Zinc</keyword>
<dbReference type="SMART" id="SM00184">
    <property type="entry name" value="RING"/>
    <property type="match status" value="1"/>
</dbReference>
<feature type="compositionally biased region" description="Acidic residues" evidence="5">
    <location>
        <begin position="458"/>
        <end position="470"/>
    </location>
</feature>
<feature type="compositionally biased region" description="Polar residues" evidence="5">
    <location>
        <begin position="361"/>
        <end position="371"/>
    </location>
</feature>
<dbReference type="PROSITE" id="PS00518">
    <property type="entry name" value="ZF_RING_1"/>
    <property type="match status" value="1"/>
</dbReference>
<dbReference type="GO" id="GO:0008270">
    <property type="term" value="F:zinc ion binding"/>
    <property type="evidence" value="ECO:0007669"/>
    <property type="project" value="UniProtKB-KW"/>
</dbReference>
<evidence type="ECO:0000313" key="7">
    <source>
        <dbReference type="EMBL" id="OJJ41106.1"/>
    </source>
</evidence>
<feature type="compositionally biased region" description="Polar residues" evidence="5">
    <location>
        <begin position="433"/>
        <end position="456"/>
    </location>
</feature>
<dbReference type="RefSeq" id="XP_040694782.1">
    <property type="nucleotide sequence ID" value="XM_040830111.1"/>
</dbReference>
<keyword evidence="1" id="KW-0479">Metal-binding</keyword>
<dbReference type="InterPro" id="IPR013083">
    <property type="entry name" value="Znf_RING/FYVE/PHD"/>
</dbReference>
<name>A0A1L9S1T0_ASPWE</name>
<evidence type="ECO:0000256" key="2">
    <source>
        <dbReference type="ARBA" id="ARBA00022771"/>
    </source>
</evidence>
<feature type="domain" description="RING-type" evidence="6">
    <location>
        <begin position="50"/>
        <end position="91"/>
    </location>
</feature>
<protein>
    <recommendedName>
        <fullName evidence="6">RING-type domain-containing protein</fullName>
    </recommendedName>
</protein>
<evidence type="ECO:0000259" key="6">
    <source>
        <dbReference type="PROSITE" id="PS50089"/>
    </source>
</evidence>
<dbReference type="PANTHER" id="PTHR23327">
    <property type="entry name" value="RING FINGER PROTEIN 127"/>
    <property type="match status" value="1"/>
</dbReference>
<feature type="compositionally biased region" description="Acidic residues" evidence="5">
    <location>
        <begin position="295"/>
        <end position="330"/>
    </location>
</feature>
<dbReference type="Proteomes" id="UP000184383">
    <property type="component" value="Unassembled WGS sequence"/>
</dbReference>
<dbReference type="GeneID" id="63745959"/>
<feature type="compositionally biased region" description="Basic and acidic residues" evidence="5">
    <location>
        <begin position="122"/>
        <end position="151"/>
    </location>
</feature>
<dbReference type="Pfam" id="PF00097">
    <property type="entry name" value="zf-C3HC4"/>
    <property type="match status" value="1"/>
</dbReference>
<dbReference type="PROSITE" id="PS50089">
    <property type="entry name" value="ZF_RING_2"/>
    <property type="match status" value="1"/>
</dbReference>
<dbReference type="PANTHER" id="PTHR23327:SF51">
    <property type="entry name" value="TRANSCRIPTIONAL REGULATOR OF YEAST FORM ADHERENCE 3"/>
    <property type="match status" value="1"/>
</dbReference>
<dbReference type="InterPro" id="IPR018957">
    <property type="entry name" value="Znf_C3HC4_RING-type"/>
</dbReference>
<feature type="compositionally biased region" description="Acidic residues" evidence="5">
    <location>
        <begin position="374"/>
        <end position="399"/>
    </location>
</feature>
<proteinExistence type="predicted"/>
<keyword evidence="8" id="KW-1185">Reference proteome</keyword>
<dbReference type="Gene3D" id="3.30.40.10">
    <property type="entry name" value="Zinc/RING finger domain, C3HC4 (zinc finger)"/>
    <property type="match status" value="1"/>
</dbReference>
<dbReference type="SUPFAM" id="SSF57850">
    <property type="entry name" value="RING/U-box"/>
    <property type="match status" value="1"/>
</dbReference>
<organism evidence="7 8">
    <name type="scientific">Aspergillus wentii DTO 134E9</name>
    <dbReference type="NCBI Taxonomy" id="1073089"/>
    <lineage>
        <taxon>Eukaryota</taxon>
        <taxon>Fungi</taxon>
        <taxon>Dikarya</taxon>
        <taxon>Ascomycota</taxon>
        <taxon>Pezizomycotina</taxon>
        <taxon>Eurotiomycetes</taxon>
        <taxon>Eurotiomycetidae</taxon>
        <taxon>Eurotiales</taxon>
        <taxon>Aspergillaceae</taxon>
        <taxon>Aspergillus</taxon>
        <taxon>Aspergillus subgen. Cremei</taxon>
    </lineage>
</organism>
<dbReference type="CDD" id="cd16568">
    <property type="entry name" value="RING-HC_ScPSH1-like"/>
    <property type="match status" value="1"/>
</dbReference>
<evidence type="ECO:0000313" key="8">
    <source>
        <dbReference type="Proteomes" id="UP000184383"/>
    </source>
</evidence>
<evidence type="ECO:0000256" key="3">
    <source>
        <dbReference type="ARBA" id="ARBA00022833"/>
    </source>
</evidence>
<evidence type="ECO:0000256" key="1">
    <source>
        <dbReference type="ARBA" id="ARBA00022723"/>
    </source>
</evidence>
<feature type="region of interest" description="Disordered" evidence="5">
    <location>
        <begin position="360"/>
        <end position="490"/>
    </location>
</feature>
<feature type="region of interest" description="Disordered" evidence="5">
    <location>
        <begin position="285"/>
        <end position="341"/>
    </location>
</feature>
<dbReference type="EMBL" id="KV878209">
    <property type="protein sequence ID" value="OJJ41106.1"/>
    <property type="molecule type" value="Genomic_DNA"/>
</dbReference>
<evidence type="ECO:0000256" key="5">
    <source>
        <dbReference type="SAM" id="MobiDB-lite"/>
    </source>
</evidence>
<feature type="region of interest" description="Disordered" evidence="5">
    <location>
        <begin position="122"/>
        <end position="157"/>
    </location>
</feature>
<dbReference type="VEuPathDB" id="FungiDB:ASPWEDRAFT_167139"/>
<dbReference type="AlphaFoldDB" id="A0A1L9S1T0"/>
<evidence type="ECO:0000256" key="4">
    <source>
        <dbReference type="PROSITE-ProRule" id="PRU00175"/>
    </source>
</evidence>